<organism evidence="2 3">
    <name type="scientific">Cercospora berteroae</name>
    <dbReference type="NCBI Taxonomy" id="357750"/>
    <lineage>
        <taxon>Eukaryota</taxon>
        <taxon>Fungi</taxon>
        <taxon>Dikarya</taxon>
        <taxon>Ascomycota</taxon>
        <taxon>Pezizomycotina</taxon>
        <taxon>Dothideomycetes</taxon>
        <taxon>Dothideomycetidae</taxon>
        <taxon>Mycosphaerellales</taxon>
        <taxon>Mycosphaerellaceae</taxon>
        <taxon>Cercospora</taxon>
    </lineage>
</organism>
<dbReference type="PANTHER" id="PTHR10622">
    <property type="entry name" value="HET DOMAIN-CONTAINING PROTEIN"/>
    <property type="match status" value="1"/>
</dbReference>
<sequence>MRLLNVHTLAFSVHHSTPPPYAIASHRWHLGHEASYKDILKKRNTTSTGYKKVIEFAEFVRKNVTGVEWLWIDTCCILQQSSEEVSEAVNSMFKSYRNAVVCIAYLDDFGGVRESGSGGGDLGMLGRSKWFTRGWTLQELVAPKNVVFVTRKWEVLGYKGMRTEGLGKMELGPELGEILARVTGIPEPVLRDYEYARAIGAEQKLEWMSERETTREEDQSYCLLGFFDVTMPVIYGEGREKARLRLLAEIKKLDVVPTNLEDDFEVVEKPALRTLHEAATAGDLVFISQYLDKSPSSREQLWSWDAGGSLPLHRAVRNGQALTCKLLINSMNKHTWDPADLLDVTSKSPVDYALSNVGSGSDDVLREFLTDEGLSFAASTILTVRKSVLVRILDVGGPEVVLQAIALSRKASQPARFCNLLQRTLSTVASVPRSERIVPALAEDVVRIGNAKDASLTSAVGKMTDLIYNWTASEQVKRLVLLQKRTGLEAYTGSDGLNFVGKAILANDLAALAVLHKIDLLLFSKPVGWWTGDHLTVQVHVGEWYPLRFAAFLGRPQTVDRVAQFTEPEDCNPPHLRAIHYAAIYACIDEQRKSTFRILRDLSMEDDGLKEPKYCIANFVVTCDTDWFVLVFPHSREAVIEDVAAASPEKFYRSSGHVRTRKGQSHTRTCDKFNMRVRMKCIDRKSPDSQQSAVHLSFMHGWNNSEVQGEKGRVILALAPEPESDVWFRESNQHHFSQMDEDQTVLSSGTNWRESMHNHRAWELRCERKGSSSV</sequence>
<dbReference type="EMBL" id="PNEN01000362">
    <property type="protein sequence ID" value="PPJ59702.1"/>
    <property type="molecule type" value="Genomic_DNA"/>
</dbReference>
<gene>
    <name evidence="2" type="ORF">CBER1_10545</name>
</gene>
<dbReference type="AlphaFoldDB" id="A0A2S6CJ04"/>
<dbReference type="Pfam" id="PF06985">
    <property type="entry name" value="HET"/>
    <property type="match status" value="1"/>
</dbReference>
<name>A0A2S6CJ04_9PEZI</name>
<dbReference type="Proteomes" id="UP000237631">
    <property type="component" value="Unassembled WGS sequence"/>
</dbReference>
<feature type="domain" description="Heterokaryon incompatibility" evidence="1">
    <location>
        <begin position="21"/>
        <end position="107"/>
    </location>
</feature>
<dbReference type="PANTHER" id="PTHR10622:SF10">
    <property type="entry name" value="HET DOMAIN-CONTAINING PROTEIN"/>
    <property type="match status" value="1"/>
</dbReference>
<dbReference type="Gene3D" id="1.25.40.20">
    <property type="entry name" value="Ankyrin repeat-containing domain"/>
    <property type="match status" value="1"/>
</dbReference>
<accession>A0A2S6CJ04</accession>
<reference evidence="3" key="1">
    <citation type="journal article" date="2017" name="bioRxiv">
        <title>Conservation of a gene cluster reveals novel cercosporin biosynthetic mechanisms and extends production to the genus Colletotrichum.</title>
        <authorList>
            <person name="de Jonge R."/>
            <person name="Ebert M.K."/>
            <person name="Huitt-Roehl C.R."/>
            <person name="Pal P."/>
            <person name="Suttle J.C."/>
            <person name="Spanner R.E."/>
            <person name="Neubauer J.D."/>
            <person name="Jurick W.M.II."/>
            <person name="Stott K.A."/>
            <person name="Secor G.A."/>
            <person name="Thomma B.P.H.J."/>
            <person name="Van de Peer Y."/>
            <person name="Townsend C.A."/>
            <person name="Bolton M.D."/>
        </authorList>
    </citation>
    <scope>NUCLEOTIDE SEQUENCE [LARGE SCALE GENOMIC DNA]</scope>
    <source>
        <strain evidence="3">CBS538.71</strain>
    </source>
</reference>
<evidence type="ECO:0000313" key="2">
    <source>
        <dbReference type="EMBL" id="PPJ59702.1"/>
    </source>
</evidence>
<evidence type="ECO:0000313" key="3">
    <source>
        <dbReference type="Proteomes" id="UP000237631"/>
    </source>
</evidence>
<dbReference type="InterPro" id="IPR010730">
    <property type="entry name" value="HET"/>
</dbReference>
<protein>
    <recommendedName>
        <fullName evidence="1">Heterokaryon incompatibility domain-containing protein</fullName>
    </recommendedName>
</protein>
<evidence type="ECO:0000259" key="1">
    <source>
        <dbReference type="Pfam" id="PF06985"/>
    </source>
</evidence>
<dbReference type="OrthoDB" id="3627544at2759"/>
<comment type="caution">
    <text evidence="2">The sequence shown here is derived from an EMBL/GenBank/DDBJ whole genome shotgun (WGS) entry which is preliminary data.</text>
</comment>
<proteinExistence type="predicted"/>
<dbReference type="InterPro" id="IPR036770">
    <property type="entry name" value="Ankyrin_rpt-contain_sf"/>
</dbReference>
<dbReference type="STRING" id="357750.A0A2S6CJ04"/>
<keyword evidence="3" id="KW-1185">Reference proteome</keyword>